<name>A0ABY7KRY6_9ACTN</name>
<evidence type="ECO:0000313" key="3">
    <source>
        <dbReference type="Proteomes" id="UP001164439"/>
    </source>
</evidence>
<gene>
    <name evidence="2" type="ORF">STRCI_008228</name>
</gene>
<evidence type="ECO:0000313" key="2">
    <source>
        <dbReference type="EMBL" id="WAZ27361.1"/>
    </source>
</evidence>
<reference evidence="2" key="1">
    <citation type="submission" date="2022-12" db="EMBL/GenBank/DDBJ databases">
        <authorList>
            <person name="Ruckert C."/>
            <person name="Busche T."/>
            <person name="Kalinowski J."/>
            <person name="Wittmann C."/>
        </authorList>
    </citation>
    <scope>NUCLEOTIDE SEQUENCE</scope>
    <source>
        <strain evidence="2">DSM 40467</strain>
    </source>
</reference>
<keyword evidence="3" id="KW-1185">Reference proteome</keyword>
<sequence>MVPAIAVVLDHTTATALHDPKDPVALRHHGDLQAASAQGGEASEEYRQCYGPQQSQARQAGVTASVGEACPTLNARP</sequence>
<proteinExistence type="predicted"/>
<organism evidence="2 3">
    <name type="scientific">Streptomyces cinnabarinus</name>
    <dbReference type="NCBI Taxonomy" id="67287"/>
    <lineage>
        <taxon>Bacteria</taxon>
        <taxon>Bacillati</taxon>
        <taxon>Actinomycetota</taxon>
        <taxon>Actinomycetes</taxon>
        <taxon>Kitasatosporales</taxon>
        <taxon>Streptomycetaceae</taxon>
        <taxon>Streptomyces</taxon>
    </lineage>
</organism>
<feature type="region of interest" description="Disordered" evidence="1">
    <location>
        <begin position="33"/>
        <end position="77"/>
    </location>
</feature>
<dbReference type="EMBL" id="CP114413">
    <property type="protein sequence ID" value="WAZ27361.1"/>
    <property type="molecule type" value="Genomic_DNA"/>
</dbReference>
<protein>
    <submittedName>
        <fullName evidence="2">Uncharacterized protein</fullName>
    </submittedName>
</protein>
<dbReference type="RefSeq" id="WP_269664809.1">
    <property type="nucleotide sequence ID" value="NZ_CP114413.1"/>
</dbReference>
<evidence type="ECO:0000256" key="1">
    <source>
        <dbReference type="SAM" id="MobiDB-lite"/>
    </source>
</evidence>
<accession>A0ABY7KRY6</accession>
<dbReference type="Proteomes" id="UP001164439">
    <property type="component" value="Chromosome"/>
</dbReference>